<evidence type="ECO:0000313" key="1">
    <source>
        <dbReference type="EMBL" id="KAF2890607.1"/>
    </source>
</evidence>
<reference evidence="1" key="1">
    <citation type="submission" date="2019-08" db="EMBL/GenBank/DDBJ databases">
        <title>The genome of the North American firefly Photinus pyralis.</title>
        <authorList>
            <consortium name="Photinus pyralis genome working group"/>
            <person name="Fallon T.R."/>
            <person name="Sander Lower S.E."/>
            <person name="Weng J.-K."/>
        </authorList>
    </citation>
    <scope>NUCLEOTIDE SEQUENCE</scope>
    <source>
        <strain evidence="1">TRF0915ILg1</strain>
        <tissue evidence="1">Whole body</tissue>
    </source>
</reference>
<sequence>MKSTKELLMYGKVVEKSYRKAKQYVPSLSNSKTMQEPELACRRMIQHKLSLLAIVRKTKPRKVGITKEAMVRTVNLVLEKGYSLRNVVDMYGLKHQTLARYVKKKKENQDDTDVSMESNYSVRQVLSHELERMLAEYLKTCCKMAYSLSTQAVRKLAYDFASCNACSLPTLWIKNEKVGVD</sequence>
<keyword evidence="2" id="KW-1185">Reference proteome</keyword>
<comment type="caution">
    <text evidence="1">The sequence shown here is derived from an EMBL/GenBank/DDBJ whole genome shotgun (WGS) entry which is preliminary data.</text>
</comment>
<proteinExistence type="predicted"/>
<accession>A0A8K0G6R2</accession>
<evidence type="ECO:0000313" key="2">
    <source>
        <dbReference type="Proteomes" id="UP000801492"/>
    </source>
</evidence>
<organism evidence="1 2">
    <name type="scientific">Ignelater luminosus</name>
    <name type="common">Cucubano</name>
    <name type="synonym">Pyrophorus luminosus</name>
    <dbReference type="NCBI Taxonomy" id="2038154"/>
    <lineage>
        <taxon>Eukaryota</taxon>
        <taxon>Metazoa</taxon>
        <taxon>Ecdysozoa</taxon>
        <taxon>Arthropoda</taxon>
        <taxon>Hexapoda</taxon>
        <taxon>Insecta</taxon>
        <taxon>Pterygota</taxon>
        <taxon>Neoptera</taxon>
        <taxon>Endopterygota</taxon>
        <taxon>Coleoptera</taxon>
        <taxon>Polyphaga</taxon>
        <taxon>Elateriformia</taxon>
        <taxon>Elateroidea</taxon>
        <taxon>Elateridae</taxon>
        <taxon>Agrypninae</taxon>
        <taxon>Pyrophorini</taxon>
        <taxon>Ignelater</taxon>
    </lineage>
</organism>
<evidence type="ECO:0008006" key="3">
    <source>
        <dbReference type="Google" id="ProtNLM"/>
    </source>
</evidence>
<dbReference type="AlphaFoldDB" id="A0A8K0G6R2"/>
<gene>
    <name evidence="1" type="ORF">ILUMI_15566</name>
</gene>
<dbReference type="EMBL" id="VTPC01049444">
    <property type="protein sequence ID" value="KAF2890607.1"/>
    <property type="molecule type" value="Genomic_DNA"/>
</dbReference>
<dbReference type="Proteomes" id="UP000801492">
    <property type="component" value="Unassembled WGS sequence"/>
</dbReference>
<protein>
    <recommendedName>
        <fullName evidence="3">HTH psq-type domain-containing protein</fullName>
    </recommendedName>
</protein>
<name>A0A8K0G6R2_IGNLU</name>
<dbReference type="OrthoDB" id="6726046at2759"/>